<evidence type="ECO:0000256" key="5">
    <source>
        <dbReference type="ARBA" id="ARBA00022777"/>
    </source>
</evidence>
<evidence type="ECO:0000259" key="9">
    <source>
        <dbReference type="PROSITE" id="PS50011"/>
    </source>
</evidence>
<dbReference type="EMBL" id="BAAAZR010000001">
    <property type="protein sequence ID" value="GAA3789368.1"/>
    <property type="molecule type" value="Genomic_DNA"/>
</dbReference>
<keyword evidence="3" id="KW-0808">Transferase</keyword>
<feature type="region of interest" description="Disordered" evidence="8">
    <location>
        <begin position="340"/>
        <end position="368"/>
    </location>
</feature>
<keyword evidence="4 7" id="KW-0547">Nucleotide-binding</keyword>
<protein>
    <recommendedName>
        <fullName evidence="1">non-specific serine/threonine protein kinase</fullName>
        <ecNumber evidence="1">2.7.11.1</ecNumber>
    </recommendedName>
</protein>
<evidence type="ECO:0000256" key="8">
    <source>
        <dbReference type="SAM" id="MobiDB-lite"/>
    </source>
</evidence>
<evidence type="ECO:0000256" key="6">
    <source>
        <dbReference type="ARBA" id="ARBA00022840"/>
    </source>
</evidence>
<dbReference type="PANTHER" id="PTHR43289:SF6">
    <property type="entry name" value="SERINE_THREONINE-PROTEIN KINASE NEKL-3"/>
    <property type="match status" value="1"/>
</dbReference>
<accession>A0ABP7HA24</accession>
<keyword evidence="5" id="KW-0418">Kinase</keyword>
<feature type="domain" description="Protein kinase" evidence="9">
    <location>
        <begin position="12"/>
        <end position="267"/>
    </location>
</feature>
<name>A0ABP7HA24_9ACTN</name>
<dbReference type="InterPro" id="IPR000719">
    <property type="entry name" value="Prot_kinase_dom"/>
</dbReference>
<gene>
    <name evidence="10" type="ORF">GCM10022226_05060</name>
</gene>
<dbReference type="InterPro" id="IPR011009">
    <property type="entry name" value="Kinase-like_dom_sf"/>
</dbReference>
<organism evidence="10 11">
    <name type="scientific">Sphaerisporangium flaviroseum</name>
    <dbReference type="NCBI Taxonomy" id="509199"/>
    <lineage>
        <taxon>Bacteria</taxon>
        <taxon>Bacillati</taxon>
        <taxon>Actinomycetota</taxon>
        <taxon>Actinomycetes</taxon>
        <taxon>Streptosporangiales</taxon>
        <taxon>Streptosporangiaceae</taxon>
        <taxon>Sphaerisporangium</taxon>
    </lineage>
</organism>
<evidence type="ECO:0000313" key="10">
    <source>
        <dbReference type="EMBL" id="GAA3789368.1"/>
    </source>
</evidence>
<dbReference type="SUPFAM" id="SSF56112">
    <property type="entry name" value="Protein kinase-like (PK-like)"/>
    <property type="match status" value="1"/>
</dbReference>
<evidence type="ECO:0000256" key="2">
    <source>
        <dbReference type="ARBA" id="ARBA00022527"/>
    </source>
</evidence>
<comment type="caution">
    <text evidence="10">The sequence shown here is derived from an EMBL/GenBank/DDBJ whole genome shotgun (WGS) entry which is preliminary data.</text>
</comment>
<reference evidence="11" key="1">
    <citation type="journal article" date="2019" name="Int. J. Syst. Evol. Microbiol.">
        <title>The Global Catalogue of Microorganisms (GCM) 10K type strain sequencing project: providing services to taxonomists for standard genome sequencing and annotation.</title>
        <authorList>
            <consortium name="The Broad Institute Genomics Platform"/>
            <consortium name="The Broad Institute Genome Sequencing Center for Infectious Disease"/>
            <person name="Wu L."/>
            <person name="Ma J."/>
        </authorList>
    </citation>
    <scope>NUCLEOTIDE SEQUENCE [LARGE SCALE GENOMIC DNA]</scope>
    <source>
        <strain evidence="11">JCM 16908</strain>
    </source>
</reference>
<dbReference type="PANTHER" id="PTHR43289">
    <property type="entry name" value="MITOGEN-ACTIVATED PROTEIN KINASE KINASE KINASE 20-RELATED"/>
    <property type="match status" value="1"/>
</dbReference>
<feature type="region of interest" description="Disordered" evidence="8">
    <location>
        <begin position="270"/>
        <end position="305"/>
    </location>
</feature>
<evidence type="ECO:0000313" key="11">
    <source>
        <dbReference type="Proteomes" id="UP001500888"/>
    </source>
</evidence>
<sequence>MGTPGQLVVKRYRLVRALGQGGMGMVWEGHDTLLDRPVAVKEVLIPHRLDSRQQLQMIHRTSREARTAARLNHRTIVGVFDVADEDGRPWIIMELVPSRSLDRVIGSEGPLSVPRAATIASEVLTALSVAHSAGVVHRDVKPANILIGYDGRVVLSDFGIATSLGDPYAQRSGTVGSPGFLAPERIDGAPAAPAADLWSLGATLYATVVGCPPFDSTMGPLASLLTQDAALTKAPAELRPVLAGLLAKDPAKRMSASEAKGLLDAILTQSGTTTSSAPSKGASRTRLGSVAGDPGRSRLSELLSGSSRDASRTKLVAGVTAAVVVAGAIGGWAVLRPTGGTASAEPGGVSPLGVSSSSAPAATPVATPSATPSRLRLKWYDAGQGWKAAVPRGWQLTIRQNRFTWSERTGTAYLELRVSDAGGRGPLELLREAETSLSASVRKYRKLRLAKVPAKREAVAEWESTWTGPGYHSWAVKGVPYHELQRMVVSGDRISVIGWVTTRAEWDRLKPTMDAIVKYYRPPAS</sequence>
<keyword evidence="11" id="KW-1185">Reference proteome</keyword>
<dbReference type="InterPro" id="IPR008271">
    <property type="entry name" value="Ser/Thr_kinase_AS"/>
</dbReference>
<dbReference type="Gene3D" id="3.30.200.20">
    <property type="entry name" value="Phosphorylase Kinase, domain 1"/>
    <property type="match status" value="1"/>
</dbReference>
<dbReference type="Proteomes" id="UP001500888">
    <property type="component" value="Unassembled WGS sequence"/>
</dbReference>
<evidence type="ECO:0000256" key="7">
    <source>
        <dbReference type="PROSITE-ProRule" id="PRU10141"/>
    </source>
</evidence>
<dbReference type="Pfam" id="PF00069">
    <property type="entry name" value="Pkinase"/>
    <property type="match status" value="1"/>
</dbReference>
<dbReference type="PROSITE" id="PS50011">
    <property type="entry name" value="PROTEIN_KINASE_DOM"/>
    <property type="match status" value="1"/>
</dbReference>
<dbReference type="Gene3D" id="1.10.510.10">
    <property type="entry name" value="Transferase(Phosphotransferase) domain 1"/>
    <property type="match status" value="1"/>
</dbReference>
<dbReference type="CDD" id="cd14014">
    <property type="entry name" value="STKc_PknB_like"/>
    <property type="match status" value="1"/>
</dbReference>
<evidence type="ECO:0000256" key="3">
    <source>
        <dbReference type="ARBA" id="ARBA00022679"/>
    </source>
</evidence>
<dbReference type="EC" id="2.7.11.1" evidence="1"/>
<dbReference type="RefSeq" id="WP_344933655.1">
    <property type="nucleotide sequence ID" value="NZ_BAAAZR010000001.1"/>
</dbReference>
<dbReference type="PROSITE" id="PS00107">
    <property type="entry name" value="PROTEIN_KINASE_ATP"/>
    <property type="match status" value="1"/>
</dbReference>
<dbReference type="PROSITE" id="PS00108">
    <property type="entry name" value="PROTEIN_KINASE_ST"/>
    <property type="match status" value="1"/>
</dbReference>
<proteinExistence type="predicted"/>
<feature type="compositionally biased region" description="Low complexity" evidence="8">
    <location>
        <begin position="346"/>
        <end position="368"/>
    </location>
</feature>
<feature type="binding site" evidence="7">
    <location>
        <position position="41"/>
    </location>
    <ligand>
        <name>ATP</name>
        <dbReference type="ChEBI" id="CHEBI:30616"/>
    </ligand>
</feature>
<dbReference type="InterPro" id="IPR017441">
    <property type="entry name" value="Protein_kinase_ATP_BS"/>
</dbReference>
<keyword evidence="2" id="KW-0723">Serine/threonine-protein kinase</keyword>
<keyword evidence="6 7" id="KW-0067">ATP-binding</keyword>
<evidence type="ECO:0000256" key="1">
    <source>
        <dbReference type="ARBA" id="ARBA00012513"/>
    </source>
</evidence>
<evidence type="ECO:0000256" key="4">
    <source>
        <dbReference type="ARBA" id="ARBA00022741"/>
    </source>
</evidence>
<dbReference type="SMART" id="SM00220">
    <property type="entry name" value="S_TKc"/>
    <property type="match status" value="1"/>
</dbReference>